<dbReference type="HOGENOM" id="CLU_1924749_0_0_5"/>
<evidence type="ECO:0000313" key="3">
    <source>
        <dbReference type="Proteomes" id="UP000000692"/>
    </source>
</evidence>
<accession>F9YA00</accession>
<evidence type="ECO:0008006" key="4">
    <source>
        <dbReference type="Google" id="ProtNLM"/>
    </source>
</evidence>
<name>F9YA00_KETVW</name>
<dbReference type="AlphaFoldDB" id="F9YA00"/>
<dbReference type="RefSeq" id="WP_013384769.1">
    <property type="nucleotide sequence ID" value="NC_017384.1"/>
</dbReference>
<evidence type="ECO:0000256" key="1">
    <source>
        <dbReference type="SAM" id="MobiDB-lite"/>
    </source>
</evidence>
<organism evidence="2 3">
    <name type="scientific">Ketogulonicigenium vulgare (strain WSH-001)</name>
    <dbReference type="NCBI Taxonomy" id="759362"/>
    <lineage>
        <taxon>Bacteria</taxon>
        <taxon>Pseudomonadati</taxon>
        <taxon>Pseudomonadota</taxon>
        <taxon>Alphaproteobacteria</taxon>
        <taxon>Rhodobacterales</taxon>
        <taxon>Roseobacteraceae</taxon>
        <taxon>Ketogulonicigenium</taxon>
    </lineage>
</organism>
<keyword evidence="3" id="KW-1185">Reference proteome</keyword>
<reference evidence="2 3" key="1">
    <citation type="journal article" date="2011" name="J. Bacteriol.">
        <title>Complete genome sequence of the industrial strain Ketogulonicigenium vulgare WSH-001.</title>
        <authorList>
            <person name="Liu L."/>
            <person name="Li Y."/>
            <person name="Zhang J."/>
            <person name="Zhou Z."/>
            <person name="Liu J."/>
            <person name="Li X."/>
            <person name="Zhou J."/>
            <person name="Du G."/>
            <person name="Wang L."/>
            <person name="Chen J."/>
        </authorList>
    </citation>
    <scope>NUCLEOTIDE SEQUENCE [LARGE SCALE GENOMIC DNA]</scope>
    <source>
        <strain evidence="2 3">WSH-001</strain>
    </source>
</reference>
<gene>
    <name evidence="2" type="ordered locus">KVU_1572</name>
</gene>
<sequence>MRRKLRTHAKAAIEAGRSQARKEGEEIASLARAFAGASDGDLAASIRVEEADAVMTSQGRSGFIGVVVRAGNDATIVTNKQGERFQNAKLQEVGTQSMPAKPFFNPAKRLRRKQAMAAIRRAVRKAWKEGG</sequence>
<dbReference type="Proteomes" id="UP000000692">
    <property type="component" value="Chromosome"/>
</dbReference>
<feature type="region of interest" description="Disordered" evidence="1">
    <location>
        <begin position="1"/>
        <end position="22"/>
    </location>
</feature>
<dbReference type="EMBL" id="CP002018">
    <property type="protein sequence ID" value="AEM41411.1"/>
    <property type="molecule type" value="Genomic_DNA"/>
</dbReference>
<dbReference type="KEGG" id="kvl:KVU_1572"/>
<proteinExistence type="predicted"/>
<evidence type="ECO:0000313" key="2">
    <source>
        <dbReference type="EMBL" id="AEM41411.1"/>
    </source>
</evidence>
<dbReference type="OrthoDB" id="8480914at2"/>
<protein>
    <recommendedName>
        <fullName evidence="4">Phage protein, HK97 gp10 family</fullName>
    </recommendedName>
</protein>